<evidence type="ECO:0000313" key="2">
    <source>
        <dbReference type="Proteomes" id="UP001172680"/>
    </source>
</evidence>
<gene>
    <name evidence="1" type="ORF">H2199_005816</name>
</gene>
<accession>A0ACC2YY22</accession>
<keyword evidence="2" id="KW-1185">Reference proteome</keyword>
<dbReference type="Proteomes" id="UP001172680">
    <property type="component" value="Unassembled WGS sequence"/>
</dbReference>
<organism evidence="1 2">
    <name type="scientific">Coniosporium tulheliwenetii</name>
    <dbReference type="NCBI Taxonomy" id="3383036"/>
    <lineage>
        <taxon>Eukaryota</taxon>
        <taxon>Fungi</taxon>
        <taxon>Dikarya</taxon>
        <taxon>Ascomycota</taxon>
        <taxon>Pezizomycotina</taxon>
        <taxon>Dothideomycetes</taxon>
        <taxon>Dothideomycetes incertae sedis</taxon>
        <taxon>Coniosporium</taxon>
    </lineage>
</organism>
<proteinExistence type="predicted"/>
<name>A0ACC2YY22_9PEZI</name>
<comment type="caution">
    <text evidence="1">The sequence shown here is derived from an EMBL/GenBank/DDBJ whole genome shotgun (WGS) entry which is preliminary data.</text>
</comment>
<reference evidence="1" key="1">
    <citation type="submission" date="2022-10" db="EMBL/GenBank/DDBJ databases">
        <title>Culturing micro-colonial fungi from biological soil crusts in the Mojave desert and describing Neophaeococcomyces mojavensis, and introducing the new genera and species Taxawa tesnikishii.</title>
        <authorList>
            <person name="Kurbessoian T."/>
            <person name="Stajich J.E."/>
        </authorList>
    </citation>
    <scope>NUCLEOTIDE SEQUENCE</scope>
    <source>
        <strain evidence="1">JES_115</strain>
    </source>
</reference>
<sequence>MLGPQEKEKKVIDEESGAVQYNETELDKLSMVLSTTIASILPVIAVLGLYFEKNMLKRIYIMIGITAAFAAILSFFSSARRIEIFTATAGFAAVEVVFIGSTNS</sequence>
<evidence type="ECO:0000313" key="1">
    <source>
        <dbReference type="EMBL" id="KAJ9640277.1"/>
    </source>
</evidence>
<dbReference type="EMBL" id="JAPDRP010000017">
    <property type="protein sequence ID" value="KAJ9640277.1"/>
    <property type="molecule type" value="Genomic_DNA"/>
</dbReference>
<protein>
    <submittedName>
        <fullName evidence="1">Uncharacterized protein</fullName>
    </submittedName>
</protein>